<evidence type="ECO:0000313" key="5">
    <source>
        <dbReference type="Proteomes" id="UP000031473"/>
    </source>
</evidence>
<dbReference type="NCBIfam" id="TIGR04183">
    <property type="entry name" value="Por_Secre_tail"/>
    <property type="match status" value="1"/>
</dbReference>
<evidence type="ECO:0000256" key="2">
    <source>
        <dbReference type="SAM" id="SignalP"/>
    </source>
</evidence>
<reference evidence="4 5" key="1">
    <citation type="submission" date="2014-10" db="EMBL/GenBank/DDBJ databases">
        <title>Kaistella jeonii genome.</title>
        <authorList>
            <person name="Clayton J.T."/>
            <person name="Newman J.D."/>
        </authorList>
    </citation>
    <scope>NUCLEOTIDE SEQUENCE [LARGE SCALE GENOMIC DNA]</scope>
    <source>
        <strain evidence="4 5">DSM 17048</strain>
    </source>
</reference>
<sequence>MKKLLFILLLLPVIGLAQTRIGQDIVGEYENGELGDKVVMSSNGNILAVGGYGYNNDTGYVSVFKNENNNWVKIGESLYGEAEYNSFGKSLSISSNGNILAISIPGAGNVHVYENFGGSWVQIGKFIDIYVNSSDNAVSLSSDGTIIAIGSSTDHVRIYKYMSGNWMQVGEDIYGEIAGENFGDSISLSSDGNTLAVGAPGSGANEGKLRIFKNQSDTWVQSGNTIVGGNNFFGEQVSLSSDGKRVAVSRWNCCSNRGKVSVFENDGDNWIQIGQDIFGVNNNESIGDHGLSLSPNGNILAVGARYSGIVRVYQYKNQQWSLLTELTGNLNGSQDFFGNAISLSSEGNFISIGAPIYDSELIDSGRVSVYDLSALLSVKKNAIARLSLYPNPTKNILNIKANDRISSIKIYNLIGQQVLSMAPNTMYEEIDMSKFKLGIYIIMIEIGEQKTTYKIVKE</sequence>
<protein>
    <recommendedName>
        <fullName evidence="3">Secretion system C-terminal sorting domain-containing protein</fullName>
    </recommendedName>
</protein>
<dbReference type="InterPro" id="IPR036322">
    <property type="entry name" value="WD40_repeat_dom_sf"/>
</dbReference>
<name>A0A0C1F4K2_9FLAO</name>
<dbReference type="Pfam" id="PF18962">
    <property type="entry name" value="Por_Secre_tail"/>
    <property type="match status" value="1"/>
</dbReference>
<dbReference type="Gene3D" id="2.130.10.10">
    <property type="entry name" value="YVTN repeat-like/Quinoprotein amine dehydrogenase"/>
    <property type="match status" value="1"/>
</dbReference>
<evidence type="ECO:0000259" key="3">
    <source>
        <dbReference type="Pfam" id="PF18962"/>
    </source>
</evidence>
<feature type="signal peptide" evidence="2">
    <location>
        <begin position="1"/>
        <end position="19"/>
    </location>
</feature>
<dbReference type="SUPFAM" id="SSF50978">
    <property type="entry name" value="WD40 repeat-like"/>
    <property type="match status" value="1"/>
</dbReference>
<feature type="chain" id="PRO_5030004918" description="Secretion system C-terminal sorting domain-containing protein" evidence="2">
    <location>
        <begin position="20"/>
        <end position="458"/>
    </location>
</feature>
<keyword evidence="1 2" id="KW-0732">Signal</keyword>
<accession>A0A0C1F4K2</accession>
<dbReference type="EMBL" id="JSYL01000011">
    <property type="protein sequence ID" value="KIA88047.1"/>
    <property type="molecule type" value="Genomic_DNA"/>
</dbReference>
<feature type="domain" description="Secretion system C-terminal sorting" evidence="3">
    <location>
        <begin position="388"/>
        <end position="456"/>
    </location>
</feature>
<dbReference type="STRING" id="266749.SAMN05421876_11328"/>
<evidence type="ECO:0000256" key="1">
    <source>
        <dbReference type="ARBA" id="ARBA00022729"/>
    </source>
</evidence>
<proteinExistence type="predicted"/>
<comment type="caution">
    <text evidence="4">The sequence shown here is derived from an EMBL/GenBank/DDBJ whole genome shotgun (WGS) entry which is preliminary data.</text>
</comment>
<dbReference type="Gene3D" id="2.130.10.80">
    <property type="entry name" value="Galactose oxidase/kelch, beta-propeller"/>
    <property type="match status" value="1"/>
</dbReference>
<dbReference type="PANTHER" id="PTHR36220:SF1">
    <property type="entry name" value="GAMMA TUBULIN COMPLEX COMPONENT C-TERMINAL DOMAIN-CONTAINING PROTEIN"/>
    <property type="match status" value="1"/>
</dbReference>
<evidence type="ECO:0000313" key="4">
    <source>
        <dbReference type="EMBL" id="KIA88047.1"/>
    </source>
</evidence>
<gene>
    <name evidence="4" type="ORF">OA86_12670</name>
</gene>
<keyword evidence="5" id="KW-1185">Reference proteome</keyword>
<dbReference type="AlphaFoldDB" id="A0A0C1F4K2"/>
<dbReference type="InterPro" id="IPR037293">
    <property type="entry name" value="Gal_Oxidase_central_sf"/>
</dbReference>
<dbReference type="OrthoDB" id="1403372at2"/>
<dbReference type="RefSeq" id="WP_039353942.1">
    <property type="nucleotide sequence ID" value="NZ_FOLA01000013.1"/>
</dbReference>
<dbReference type="PANTHER" id="PTHR36220">
    <property type="entry name" value="UNNAMED PRODUCT"/>
    <property type="match status" value="1"/>
</dbReference>
<dbReference type="InterPro" id="IPR015943">
    <property type="entry name" value="WD40/YVTN_repeat-like_dom_sf"/>
</dbReference>
<dbReference type="Proteomes" id="UP000031473">
    <property type="component" value="Unassembled WGS sequence"/>
</dbReference>
<dbReference type="SUPFAM" id="SSF101908">
    <property type="entry name" value="Putative isomerase YbhE"/>
    <property type="match status" value="1"/>
</dbReference>
<dbReference type="InterPro" id="IPR026444">
    <property type="entry name" value="Secre_tail"/>
</dbReference>
<organism evidence="4 5">
    <name type="scientific">Kaistella jeonii</name>
    <dbReference type="NCBI Taxonomy" id="266749"/>
    <lineage>
        <taxon>Bacteria</taxon>
        <taxon>Pseudomonadati</taxon>
        <taxon>Bacteroidota</taxon>
        <taxon>Flavobacteriia</taxon>
        <taxon>Flavobacteriales</taxon>
        <taxon>Weeksellaceae</taxon>
        <taxon>Chryseobacterium group</taxon>
        <taxon>Kaistella</taxon>
    </lineage>
</organism>